<feature type="transmembrane region" description="Helical" evidence="6">
    <location>
        <begin position="121"/>
        <end position="144"/>
    </location>
</feature>
<comment type="similarity">
    <text evidence="2">Belongs to the purine-cytosine permease (2.A.39) family.</text>
</comment>
<dbReference type="Gene3D" id="1.10.4160.10">
    <property type="entry name" value="Hydantoin permease"/>
    <property type="match status" value="1"/>
</dbReference>
<proteinExistence type="inferred from homology"/>
<evidence type="ECO:0000256" key="6">
    <source>
        <dbReference type="SAM" id="Phobius"/>
    </source>
</evidence>
<evidence type="ECO:0000256" key="2">
    <source>
        <dbReference type="ARBA" id="ARBA00008974"/>
    </source>
</evidence>
<accession>E0WR35</accession>
<evidence type="ECO:0000256" key="5">
    <source>
        <dbReference type="ARBA" id="ARBA00023136"/>
    </source>
</evidence>
<gene>
    <name evidence="7" type="primary">codB_1</name>
    <name evidence="7" type="ORF">REG_0407</name>
</gene>
<dbReference type="Pfam" id="PF02133">
    <property type="entry name" value="Transp_cyt_pur"/>
    <property type="match status" value="1"/>
</dbReference>
<dbReference type="PANTHER" id="PTHR30569">
    <property type="entry name" value="CYTOSINE TRANSPORTER CODB"/>
    <property type="match status" value="1"/>
</dbReference>
<dbReference type="PANTHER" id="PTHR30569:SF0">
    <property type="entry name" value="CYTOSINE PERMEASE"/>
    <property type="match status" value="1"/>
</dbReference>
<evidence type="ECO:0000256" key="3">
    <source>
        <dbReference type="ARBA" id="ARBA00022692"/>
    </source>
</evidence>
<evidence type="ECO:0000313" key="8">
    <source>
        <dbReference type="Proteomes" id="UP000005726"/>
    </source>
</evidence>
<feature type="transmembrane region" description="Helical" evidence="6">
    <location>
        <begin position="261"/>
        <end position="287"/>
    </location>
</feature>
<dbReference type="GO" id="GO:0005886">
    <property type="term" value="C:plasma membrane"/>
    <property type="evidence" value="ECO:0007669"/>
    <property type="project" value="TreeGrafter"/>
</dbReference>
<feature type="transmembrane region" description="Helical" evidence="6">
    <location>
        <begin position="86"/>
        <end position="109"/>
    </location>
</feature>
<dbReference type="CDD" id="cd11484">
    <property type="entry name" value="SLC-NCS1sbd_CobB-like"/>
    <property type="match status" value="1"/>
</dbReference>
<dbReference type="Proteomes" id="UP000005726">
    <property type="component" value="Unassembled WGS sequence"/>
</dbReference>
<keyword evidence="5 6" id="KW-0472">Membrane</keyword>
<feature type="transmembrane region" description="Helical" evidence="6">
    <location>
        <begin position="54"/>
        <end position="80"/>
    </location>
</feature>
<keyword evidence="4 6" id="KW-1133">Transmembrane helix</keyword>
<dbReference type="InterPro" id="IPR001248">
    <property type="entry name" value="Pur-cyt_permease"/>
</dbReference>
<dbReference type="HOGENOM" id="CLU_035711_0_0_6"/>
<dbReference type="eggNOG" id="COG1457">
    <property type="taxonomic scope" value="Bacteria"/>
</dbReference>
<feature type="transmembrane region" description="Helical" evidence="6">
    <location>
        <begin position="438"/>
        <end position="455"/>
    </location>
</feature>
<organism evidence="7 8">
    <name type="scientific">Candidatus Regiella insecticola LSR1</name>
    <dbReference type="NCBI Taxonomy" id="663321"/>
    <lineage>
        <taxon>Bacteria</taxon>
        <taxon>Pseudomonadati</taxon>
        <taxon>Pseudomonadota</taxon>
        <taxon>Gammaproteobacteria</taxon>
        <taxon>Enterobacterales</taxon>
        <taxon>Enterobacteriaceae</taxon>
        <taxon>aphid secondary symbionts</taxon>
        <taxon>Candidatus Regiella</taxon>
    </lineage>
</organism>
<dbReference type="InterPro" id="IPR030191">
    <property type="entry name" value="CodB"/>
</dbReference>
<feature type="transmembrane region" description="Helical" evidence="6">
    <location>
        <begin position="191"/>
        <end position="210"/>
    </location>
</feature>
<feature type="transmembrane region" description="Helical" evidence="6">
    <location>
        <begin position="367"/>
        <end position="389"/>
    </location>
</feature>
<evidence type="ECO:0000256" key="1">
    <source>
        <dbReference type="ARBA" id="ARBA00004141"/>
    </source>
</evidence>
<sequence length="464" mass="49664">MRYLFYSIVILYLMPDDTQSLILDLKKYTMNKNNVTSGEDYAFKPVPLNARSNLFTVTLIRIGIMTALAQFMLGAMLGHAMTFGEALLATFLGSLILEFVSLGLGIAGAREGLSTSLLARWCGFGRLGSVLIGLVIAVSLLGWFGVQNAVFANGLNYAFDGQLGFAWSAAISGMVITVLVAFGFRALSWTAKIAVPLFFFVIAWISLILLEGHNIVALITSAPAGTPLTLGAAATAVAGGYIVCALTTADISRYCQNERHVFWMVTWSIIVGEFIVNSIAILIAHALNTDDVVSIMTQTAGVLGLLSVILSAVKINDVNLYSSSLAFANTVEGVTGKKWRHTWLTLGLGIIGTTLSIMGILEEFTRFLIILGVVFPPIAGVMLVDYYILRTSRQLFDAARAEQKLPTEASTPQIGWLAVFACVVGTLAGLGIKFGIPSLNSILVAGLVYGGLAKINPSLRSSRI</sequence>
<feature type="transmembrane region" description="Helical" evidence="6">
    <location>
        <begin position="343"/>
        <end position="361"/>
    </location>
</feature>
<keyword evidence="3 6" id="KW-0812">Transmembrane</keyword>
<dbReference type="STRING" id="663321.REG_0407"/>
<dbReference type="EMBL" id="GL379589">
    <property type="protein sequence ID" value="EFL92595.1"/>
    <property type="molecule type" value="Genomic_DNA"/>
</dbReference>
<name>E0WR35_9ENTR</name>
<dbReference type="AlphaFoldDB" id="E0WR35"/>
<evidence type="ECO:0000313" key="7">
    <source>
        <dbReference type="EMBL" id="EFL92595.1"/>
    </source>
</evidence>
<feature type="transmembrane region" description="Helical" evidence="6">
    <location>
        <begin position="230"/>
        <end position="249"/>
    </location>
</feature>
<feature type="transmembrane region" description="Helical" evidence="6">
    <location>
        <begin position="164"/>
        <end position="184"/>
    </location>
</feature>
<dbReference type="GO" id="GO:0015209">
    <property type="term" value="F:cytosine transmembrane transporter activity"/>
    <property type="evidence" value="ECO:0007669"/>
    <property type="project" value="InterPro"/>
</dbReference>
<feature type="transmembrane region" description="Helical" evidence="6">
    <location>
        <begin position="414"/>
        <end position="432"/>
    </location>
</feature>
<feature type="transmembrane region" description="Helical" evidence="6">
    <location>
        <begin position="293"/>
        <end position="313"/>
    </location>
</feature>
<protein>
    <submittedName>
        <fullName evidence="7">Cytosine NCS1 transporter</fullName>
    </submittedName>
</protein>
<keyword evidence="8" id="KW-1185">Reference proteome</keyword>
<reference evidence="7" key="1">
    <citation type="journal article" date="2009" name="Environ. Microbiol.">
        <title>Dynamics of genome evolution in facultative symbionts of aphids.</title>
        <authorList>
            <person name="Degnan P.H."/>
            <person name="Leonardo T.E."/>
            <person name="Cass B.N."/>
            <person name="Hurwitz B."/>
            <person name="Stern D."/>
            <person name="Gibbs R.A."/>
            <person name="Richards S."/>
            <person name="Moran N.A."/>
        </authorList>
    </citation>
    <scope>NUCLEOTIDE SEQUENCE [LARGE SCALE GENOMIC DNA]</scope>
    <source>
        <strain evidence="7">LSR1</strain>
    </source>
</reference>
<comment type="subcellular location">
    <subcellularLocation>
        <location evidence="1">Membrane</location>
        <topology evidence="1">Multi-pass membrane protein</topology>
    </subcellularLocation>
</comment>
<evidence type="ECO:0000256" key="4">
    <source>
        <dbReference type="ARBA" id="ARBA00022989"/>
    </source>
</evidence>